<evidence type="ECO:0000256" key="1">
    <source>
        <dbReference type="RuleBase" id="RU363044"/>
    </source>
</evidence>
<feature type="compositionally biased region" description="Acidic residues" evidence="2">
    <location>
        <begin position="813"/>
        <end position="828"/>
    </location>
</feature>
<feature type="region of interest" description="Disordered" evidence="2">
    <location>
        <begin position="809"/>
        <end position="828"/>
    </location>
</feature>
<gene>
    <name evidence="4" type="ORF">CRE_28962</name>
</gene>
<feature type="compositionally biased region" description="Basic and acidic residues" evidence="2">
    <location>
        <begin position="101"/>
        <end position="112"/>
    </location>
</feature>
<feature type="compositionally biased region" description="Basic and acidic residues" evidence="2">
    <location>
        <begin position="1"/>
        <end position="16"/>
    </location>
</feature>
<dbReference type="PANTHER" id="PTHR10492">
    <property type="match status" value="1"/>
</dbReference>
<dbReference type="InParanoid" id="E3N5G4"/>
<dbReference type="InterPro" id="IPR025476">
    <property type="entry name" value="Helitron_helicase-like"/>
</dbReference>
<keyword evidence="1" id="KW-0227">DNA damage</keyword>
<keyword evidence="1" id="KW-0234">DNA repair</keyword>
<dbReference type="GO" id="GO:0016887">
    <property type="term" value="F:ATP hydrolysis activity"/>
    <property type="evidence" value="ECO:0007669"/>
    <property type="project" value="RHEA"/>
</dbReference>
<dbReference type="OrthoDB" id="5895620at2759"/>
<keyword evidence="1" id="KW-0067">ATP-binding</keyword>
<dbReference type="CDD" id="cd18809">
    <property type="entry name" value="SF1_C_RecD"/>
    <property type="match status" value="1"/>
</dbReference>
<dbReference type="eggNOG" id="KOG0987">
    <property type="taxonomic scope" value="Eukaryota"/>
</dbReference>
<keyword evidence="1" id="KW-0378">Hydrolase</keyword>
<protein>
    <recommendedName>
        <fullName evidence="1">ATP-dependent DNA helicase</fullName>
        <ecNumber evidence="1">5.6.2.3</ecNumber>
    </recommendedName>
</protein>
<accession>E3N5G4</accession>
<feature type="compositionally biased region" description="Polar residues" evidence="2">
    <location>
        <begin position="1355"/>
        <end position="1378"/>
    </location>
</feature>
<evidence type="ECO:0000313" key="4">
    <source>
        <dbReference type="EMBL" id="EFO87130.1"/>
    </source>
</evidence>
<dbReference type="STRING" id="31234.E3N5G4"/>
<name>E3N5G4_CAERE</name>
<dbReference type="GO" id="GO:0006310">
    <property type="term" value="P:DNA recombination"/>
    <property type="evidence" value="ECO:0007669"/>
    <property type="project" value="UniProtKB-KW"/>
</dbReference>
<evidence type="ECO:0000256" key="2">
    <source>
        <dbReference type="SAM" id="MobiDB-lite"/>
    </source>
</evidence>
<dbReference type="SUPFAM" id="SSF52540">
    <property type="entry name" value="P-loop containing nucleoside triphosphate hydrolases"/>
    <property type="match status" value="2"/>
</dbReference>
<evidence type="ECO:0000259" key="3">
    <source>
        <dbReference type="PROSITE" id="PS50235"/>
    </source>
</evidence>
<comment type="cofactor">
    <cofactor evidence="1">
        <name>Mg(2+)</name>
        <dbReference type="ChEBI" id="CHEBI:18420"/>
    </cofactor>
</comment>
<feature type="compositionally biased region" description="Basic residues" evidence="2">
    <location>
        <begin position="55"/>
        <end position="64"/>
    </location>
</feature>
<keyword evidence="1" id="KW-0347">Helicase</keyword>
<evidence type="ECO:0000313" key="5">
    <source>
        <dbReference type="Proteomes" id="UP000008281"/>
    </source>
</evidence>
<feature type="region of interest" description="Disordered" evidence="2">
    <location>
        <begin position="168"/>
        <end position="191"/>
    </location>
</feature>
<dbReference type="Gene3D" id="3.90.70.10">
    <property type="entry name" value="Cysteine proteinases"/>
    <property type="match status" value="1"/>
</dbReference>
<dbReference type="EC" id="5.6.2.3" evidence="1"/>
<feature type="compositionally biased region" description="Low complexity" evidence="2">
    <location>
        <begin position="2704"/>
        <end position="2715"/>
    </location>
</feature>
<dbReference type="InterPro" id="IPR049163">
    <property type="entry name" value="Pif1-like_2B_dom"/>
</dbReference>
<dbReference type="InterPro" id="IPR027417">
    <property type="entry name" value="P-loop_NTPase"/>
</dbReference>
<dbReference type="GO" id="GO:0043139">
    <property type="term" value="F:5'-3' DNA helicase activity"/>
    <property type="evidence" value="ECO:0007669"/>
    <property type="project" value="UniProtKB-EC"/>
</dbReference>
<dbReference type="PANTHER" id="PTHR10492:SF57">
    <property type="entry name" value="ATP-DEPENDENT DNA HELICASE"/>
    <property type="match status" value="1"/>
</dbReference>
<dbReference type="Gene3D" id="3.40.220.10">
    <property type="entry name" value="Leucine Aminopeptidase, subunit E, domain 1"/>
    <property type="match status" value="1"/>
</dbReference>
<dbReference type="PROSITE" id="PS50235">
    <property type="entry name" value="USP_3"/>
    <property type="match status" value="1"/>
</dbReference>
<feature type="compositionally biased region" description="Basic and acidic residues" evidence="2">
    <location>
        <begin position="44"/>
        <end position="54"/>
    </location>
</feature>
<feature type="region of interest" description="Disordered" evidence="2">
    <location>
        <begin position="2685"/>
        <end position="2715"/>
    </location>
</feature>
<feature type="compositionally biased region" description="Acidic residues" evidence="2">
    <location>
        <begin position="168"/>
        <end position="179"/>
    </location>
</feature>
<dbReference type="Pfam" id="PF05970">
    <property type="entry name" value="PIF1"/>
    <property type="match status" value="1"/>
</dbReference>
<dbReference type="HOGENOM" id="CLU_000726_0_0_1"/>
<dbReference type="EMBL" id="DS268531">
    <property type="protein sequence ID" value="EFO87130.1"/>
    <property type="molecule type" value="Genomic_DNA"/>
</dbReference>
<feature type="compositionally biased region" description="Acidic residues" evidence="2">
    <location>
        <begin position="1404"/>
        <end position="1414"/>
    </location>
</feature>
<dbReference type="InterPro" id="IPR010285">
    <property type="entry name" value="DNA_helicase_pif1-like_DEAD"/>
</dbReference>
<reference evidence="4" key="1">
    <citation type="submission" date="2007-07" db="EMBL/GenBank/DDBJ databases">
        <title>PCAP assembly of the Caenorhabditis remanei genome.</title>
        <authorList>
            <consortium name="The Caenorhabditis remanei Sequencing Consortium"/>
            <person name="Wilson R.K."/>
        </authorList>
    </citation>
    <scope>NUCLEOTIDE SEQUENCE [LARGE SCALE GENOMIC DNA]</scope>
    <source>
        <strain evidence="4">PB4641</strain>
    </source>
</reference>
<comment type="catalytic activity">
    <reaction evidence="1">
        <text>ATP + H2O = ADP + phosphate + H(+)</text>
        <dbReference type="Rhea" id="RHEA:13065"/>
        <dbReference type="ChEBI" id="CHEBI:15377"/>
        <dbReference type="ChEBI" id="CHEBI:15378"/>
        <dbReference type="ChEBI" id="CHEBI:30616"/>
        <dbReference type="ChEBI" id="CHEBI:43474"/>
        <dbReference type="ChEBI" id="CHEBI:456216"/>
        <dbReference type="EC" id="5.6.2.3"/>
    </reaction>
</comment>
<dbReference type="Proteomes" id="UP000008281">
    <property type="component" value="Unassembled WGS sequence"/>
</dbReference>
<feature type="region of interest" description="Disordered" evidence="2">
    <location>
        <begin position="1314"/>
        <end position="1414"/>
    </location>
</feature>
<feature type="region of interest" description="Disordered" evidence="2">
    <location>
        <begin position="1"/>
        <end position="114"/>
    </location>
</feature>
<comment type="similarity">
    <text evidence="1">Belongs to the helicase family.</text>
</comment>
<feature type="domain" description="USP" evidence="3">
    <location>
        <begin position="2759"/>
        <end position="3011"/>
    </location>
</feature>
<feature type="compositionally biased region" description="Basic and acidic residues" evidence="2">
    <location>
        <begin position="26"/>
        <end position="36"/>
    </location>
</feature>
<dbReference type="GO" id="GO:0005524">
    <property type="term" value="F:ATP binding"/>
    <property type="evidence" value="ECO:0007669"/>
    <property type="project" value="UniProtKB-KW"/>
</dbReference>
<dbReference type="InterPro" id="IPR028889">
    <property type="entry name" value="USP"/>
</dbReference>
<dbReference type="Pfam" id="PF14214">
    <property type="entry name" value="Helitron_like_N"/>
    <property type="match status" value="1"/>
</dbReference>
<dbReference type="InterPro" id="IPR043472">
    <property type="entry name" value="Macro_dom-like"/>
</dbReference>
<feature type="compositionally biased region" description="Basic and acidic residues" evidence="2">
    <location>
        <begin position="1323"/>
        <end position="1342"/>
    </location>
</feature>
<dbReference type="GO" id="GO:0000723">
    <property type="term" value="P:telomere maintenance"/>
    <property type="evidence" value="ECO:0007669"/>
    <property type="project" value="InterPro"/>
</dbReference>
<dbReference type="SUPFAM" id="SSF54001">
    <property type="entry name" value="Cysteine proteinases"/>
    <property type="match status" value="1"/>
</dbReference>
<dbReference type="InterPro" id="IPR038765">
    <property type="entry name" value="Papain-like_cys_pep_sf"/>
</dbReference>
<dbReference type="Gene3D" id="3.40.50.300">
    <property type="entry name" value="P-loop containing nucleotide triphosphate hydrolases"/>
    <property type="match status" value="1"/>
</dbReference>
<keyword evidence="1" id="KW-0547">Nucleotide-binding</keyword>
<organism evidence="5">
    <name type="scientific">Caenorhabditis remanei</name>
    <name type="common">Caenorhabditis vulgaris</name>
    <dbReference type="NCBI Taxonomy" id="31234"/>
    <lineage>
        <taxon>Eukaryota</taxon>
        <taxon>Metazoa</taxon>
        <taxon>Ecdysozoa</taxon>
        <taxon>Nematoda</taxon>
        <taxon>Chromadorea</taxon>
        <taxon>Rhabditida</taxon>
        <taxon>Rhabditina</taxon>
        <taxon>Rhabditomorpha</taxon>
        <taxon>Rhabditoidea</taxon>
        <taxon>Rhabditidae</taxon>
        <taxon>Peloderinae</taxon>
        <taxon>Caenorhabditis</taxon>
    </lineage>
</organism>
<dbReference type="SUPFAM" id="SSF52949">
    <property type="entry name" value="Macro domain-like"/>
    <property type="match status" value="1"/>
</dbReference>
<dbReference type="OMA" id="MICKVAL"/>
<dbReference type="GO" id="GO:0006281">
    <property type="term" value="P:DNA repair"/>
    <property type="evidence" value="ECO:0007669"/>
    <property type="project" value="UniProtKB-KW"/>
</dbReference>
<dbReference type="Pfam" id="PF21530">
    <property type="entry name" value="Pif1_2B_dom"/>
    <property type="match status" value="1"/>
</dbReference>
<keyword evidence="5" id="KW-1185">Reference proteome</keyword>
<keyword evidence="1" id="KW-0233">DNA recombination</keyword>
<proteinExistence type="inferred from homology"/>
<sequence length="3011" mass="345159">MPRKPTIADEEKEKERNKKRIQRGKKTIEGKIEPAKPKPNLKSMTKEELREYKNAMRRNSRAKQKLAAGTPAKPKLNFKSMTKDEQRAYNSASKRKCREKKKLEASVKPHDNCEEEIESIDMKSENGSSLAGQPEVESIHDMSMNTVSEFMEIEPNEPSSVLEPIEPEVEPTNEDVPDIEPEHKGRKRNASDAHCFAVPQTPKKTCIKEKDDESIGRDIKKCKVRIGMINIFEVETDAIVVPTYAEKLSKEELNFEIFQRTFKKMAPEKYSIFENSFNNEWEDHLNNYHSRIFNWGVPKEAGSCWKTIHVKPPVVKNDKFTILSEQHLRAAYMSCLLEADKSDACQSLAFPILGHGACFKKSVTIGLQAIFAYMQAVEHTNLQLIYIVTPFDAVYDKLGDFLSYIREFDLTHWLKKDLYFGYEKYLFDKIKTEVHYATIPGTDMIWRCFKLSTHQKKSKETNEWLLKIHNSMLKQTGIETGGFTIYKESKRRGRVLNTKMIKNGAYKEKVVSPHILMNLTFEMDHFCGSNAILRKLWIMSYYQIYFQDNSLAVIDLTSSSSAYKLRKRIFDNQKRMHGVLLNEWKKTFNHAPYVCSCTKENGYHENFMVFTTKFSHPDLFNETWLLDRRSFVFSYSDGLSLESIEKYFPTFMYKEDGKFKSEAVRNYEAMNSLLDDRISSWMDVRAEILERQHQRFQNVLSDHNDVMVGNEAILHDYDPVQFDEELDAGRCDDKYRNHLIQHLRDADDAVRKNQSSKNVKLQKYWEIALDINRYELHMTRDAEVERCLRNRLFRMDFSDNLEIDYPRLSTMDQDSDQDSENQDSVGEENSDWYIDDQVVSVDVFIVRFLEKMGYAGQMIPPISPVLFTDQKKDWPKLLDIGDRTNLCRFCAAYLFERETKMPCCQAGAVNIPPLKLLPKEIQAIFQKAFKTRVISTNAAFAMASLHMDRQHQAPGGINTMKVKGMVTAHPSALNPKGAPRYANFIVLQCSNKEIAQQRLETLPGKVQKRLEAIFVDIQTYMDKHNGLYQVFKTMKEIEEEFLKDNNYIGYLNNNQMIFRIVSPGELDDDKFKELNAHNGVYARPSRMGDYVAVAYTHDAGKTTMLPKGFDVYPRNPADLKKPLRPITSYSDMCDLMCYPLFFPDGVGGWALRKYKRFVGKKSDRLIYEQRFKKQIEDIEERGEHPEDYFDFDDPSTPIDLRELYRRVKSKSQIEEENENLESDATDMNEIGSDESDILENEDPLRFLSNLYKSHLPLLFRYDDEQILAYGELEDMQNDPTGVETGRQANITRDDRDGEWYARIDRDQREVDIPLLDIDPFGSDDDRNSDSTEEAPYRSRYDDGTDNYADAPSLSPIHNSESSDNPVNEPSVTDDNANISFADRSFNDDSDNGQNDDAPFNFEGPEADDMDNMDDLDVPSDDEGMNRQSVVNEIDDGNFGDFEMEDVCYGDEHAAESNALGRHNDGRHVKNLGQRTHTSISETVYYNIQDRPGIESRYQGKAGSLGQLWVIDTAFRAKEMRMNAIAYNRLEIPRATNKSAMMKTLAKMVKENYRGLLEIGSLVTIPSSVPGSSKYQRELVMSAVTIANRLGPPDLFITYTGNPEWPEIKRATMMKACKWADIPDIIVRVFDVKSEVYFEDVLGKKKKMSSMNGKVVREVGMFGQVRWHNYSVEFQQRGMPHIHQLVCLEVSITTAEQVDEIISAEVPDFPTDTNSPNYEDDLRYYNLVRDMMTHAPCEHDNDAYCMKDKKSHWRTCTKGFPKQFSDETVLCDNEYPKYRRTRKNVFIFMRKGRRVIAGSDYVVPHSRKLLMKHGCHINVEIVSSLKSIKYVFKYIHKGADRILLEASEKNVKGSKASDSMTLDGCVFVPKNLNQAKVRERQEQAIKTMKAAGVNVTENHIAINDCTYMLDLSAMTAPEAIWRLSGRHMHGSSHIVNQAFIHEENKEPMYTVRGVDAAKAGRMCQEKSKGMMNAWFEANQKPDQITDDISTTDLTLSEMSSYYKFDTKAQKFILRERDYSHRIIGRIQPPQPRFLERTATRILAEAVRGPTCWEDLRSYRGTVYASCLEAARARGLMNGDTEWDLALTEIAQLRIPVECRRFFASILLNCAPSDPKNLWTLHWKDLINTNNTWSDAQRIAHALRHIQFLLARHRMELSDFELDKEYDEDNLPNFRPEDDVDNPNIVHFNRNEHKEKGREMFKKLNKKQEEFVTGVLKLVNVVGKSRMVYVGGAGGTGKTFCYKTIHHILMSKKKSVACVSHYGIAACLLPDGCTAHRKFSIPLEVVDRMVCKVDAEGSEAAALRLLDCIIWDEVCMTDRRIIHAVDALFRILKGEADIPFGGVLIIMGGDWRQILPIVEGVRGHGVSDYTLKTSTLWDEMTKFELTENQRAINDPEYAKLILHIGNGTNYVDEKRQMVHIPEQFVERAGDKALADWVFPDVNKIEETKTAALLTIDNKTALRMNDFILDKLDGVVRTFFSTDTSDKTTGFTADVSVFQTVTPSGMPPHRLRLKIKAQVVLLRNLSVEQGLCNGTRLTVEAFGNDVIFCSVNTPTSKSPKIVFLHRMIMCPTGNGANSCGFRRLQYPIRLAYACTINKSQGQTLSRCGLLVHSAVFSHGQLYVAMSRVQRAEDFRMWHTKRVTEGYDNIVGGGILVRNVVYRDVLRDEPIKTTLESMKTTADTLLVTRTSPTKSIDSETSDETDMAPKSSKTTKSSKPSTLQRFFKIFNKKPVQKSSDVVSNIGNNSGAAPFAPQRLDLPYLLLDTDGTDCFINTIVNILYNCPEVREKYVNCQHPNMPLGNILGRIFRKETFSAKEWRQTLPAEFHTGQQDLVEVFDMLMRALAVEDGTTIQMEHAPETKCRSCDEEPSYGNATAATHIEVQMSEDANFEDLFNDIYEMRHLDTPCTKCNAKDMWTEPKIIINGSQIFVTVIPNMKRFWDLNVNAVVSMFGEFYQFQAFAEYSSSDGGLSGHYQAWVRGEDGMVCISDNKKECEQYDVDLENYVATLLAFVKI</sequence>